<dbReference type="Pfam" id="PF00291">
    <property type="entry name" value="PALP"/>
    <property type="match status" value="1"/>
</dbReference>
<dbReference type="PANTHER" id="PTHR10314">
    <property type="entry name" value="CYSTATHIONINE BETA-SYNTHASE"/>
    <property type="match status" value="1"/>
</dbReference>
<feature type="binding site" evidence="9">
    <location>
        <begin position="186"/>
        <end position="190"/>
    </location>
    <ligand>
        <name>pyridoxal 5'-phosphate</name>
        <dbReference type="ChEBI" id="CHEBI:597326"/>
    </ligand>
</feature>
<evidence type="ECO:0000256" key="5">
    <source>
        <dbReference type="ARBA" id="ARBA00022679"/>
    </source>
</evidence>
<dbReference type="InterPro" id="IPR001926">
    <property type="entry name" value="TrpB-like_PALP"/>
</dbReference>
<dbReference type="InterPro" id="IPR036052">
    <property type="entry name" value="TrpB-like_PALP_sf"/>
</dbReference>
<keyword evidence="4" id="KW-0028">Amino-acid biosynthesis</keyword>
<dbReference type="NCBIfam" id="TIGR01139">
    <property type="entry name" value="cysK"/>
    <property type="match status" value="1"/>
</dbReference>
<dbReference type="Proteomes" id="UP000318509">
    <property type="component" value="Unassembled WGS sequence"/>
</dbReference>
<evidence type="ECO:0000256" key="6">
    <source>
        <dbReference type="ARBA" id="ARBA00022898"/>
    </source>
</evidence>
<comment type="cofactor">
    <cofactor evidence="1 9">
        <name>pyridoxal 5'-phosphate</name>
        <dbReference type="ChEBI" id="CHEBI:597326"/>
    </cofactor>
</comment>
<dbReference type="CDD" id="cd01561">
    <property type="entry name" value="CBS_like"/>
    <property type="match status" value="1"/>
</dbReference>
<feature type="domain" description="Tryptophan synthase beta chain-like PALP" evidence="11">
    <location>
        <begin position="15"/>
        <end position="301"/>
    </location>
</feature>
<keyword evidence="6 9" id="KW-0663">Pyridoxal phosphate</keyword>
<evidence type="ECO:0000256" key="7">
    <source>
        <dbReference type="ARBA" id="ARBA00023192"/>
    </source>
</evidence>
<sequence>MDWERRRKAAESILDTAGLTPLVRIRRVIGDIPAAVYAKLEYYGPSGSLKDRILPFMIAEAERRGELRPGMTLIEGTTGNTGIATAMVGAAKGYRVIIVMPEGMSRERQKVIQAYGAELVLTPGSESDVDLVLDKVRQIKAQRGEAIWEVGQFSNQDNVRAHRQSTGPEIWEQTGGRVEAFVAAVGTGGTLTGVSAYLKERRGEVLSFAVEPAECPILSGGGWGSHEIEGIGDGFIPDILDLRWVDGVVTVASGEAIAMARRLAREEGIFCGISSGCNVAACVKVARAYPRLGTIVTVINDNGLRYLSTEVGGESARERAATPAAARDRGPRPADVRRLAGRRLAVID</sequence>
<dbReference type="EC" id="2.5.1.47" evidence="3"/>
<evidence type="ECO:0000259" key="11">
    <source>
        <dbReference type="Pfam" id="PF00291"/>
    </source>
</evidence>
<dbReference type="Gene3D" id="3.40.50.1100">
    <property type="match status" value="2"/>
</dbReference>
<accession>A0A537JVT7</accession>
<evidence type="ECO:0000313" key="12">
    <source>
        <dbReference type="EMBL" id="TMI87665.1"/>
    </source>
</evidence>
<dbReference type="InterPro" id="IPR050214">
    <property type="entry name" value="Cys_Synth/Cystath_Beta-Synth"/>
</dbReference>
<dbReference type="GO" id="GO:0006535">
    <property type="term" value="P:cysteine biosynthetic process from serine"/>
    <property type="evidence" value="ECO:0007669"/>
    <property type="project" value="InterPro"/>
</dbReference>
<feature type="binding site" evidence="9">
    <location>
        <position position="274"/>
    </location>
    <ligand>
        <name>pyridoxal 5'-phosphate</name>
        <dbReference type="ChEBI" id="CHEBI:597326"/>
    </ligand>
</feature>
<evidence type="ECO:0000256" key="4">
    <source>
        <dbReference type="ARBA" id="ARBA00022605"/>
    </source>
</evidence>
<reference evidence="12 13" key="1">
    <citation type="journal article" date="2019" name="Nat. Microbiol.">
        <title>Mediterranean grassland soil C-N compound turnover is dependent on rainfall and depth, and is mediated by genomically divergent microorganisms.</title>
        <authorList>
            <person name="Diamond S."/>
            <person name="Andeer P.F."/>
            <person name="Li Z."/>
            <person name="Crits-Christoph A."/>
            <person name="Burstein D."/>
            <person name="Anantharaman K."/>
            <person name="Lane K.R."/>
            <person name="Thomas B.C."/>
            <person name="Pan C."/>
            <person name="Northen T.R."/>
            <person name="Banfield J.F."/>
        </authorList>
    </citation>
    <scope>NUCLEOTIDE SEQUENCE [LARGE SCALE GENOMIC DNA]</scope>
    <source>
        <strain evidence="12">NP_3</strain>
    </source>
</reference>
<comment type="caution">
    <text evidence="12">The sequence shown here is derived from an EMBL/GenBank/DDBJ whole genome shotgun (WGS) entry which is preliminary data.</text>
</comment>
<name>A0A537JVT7_9BACT</name>
<dbReference type="GO" id="GO:0004124">
    <property type="term" value="F:cysteine synthase activity"/>
    <property type="evidence" value="ECO:0007669"/>
    <property type="project" value="UniProtKB-EC"/>
</dbReference>
<evidence type="ECO:0000256" key="10">
    <source>
        <dbReference type="PIRSR" id="PIRSR605856-51"/>
    </source>
</evidence>
<dbReference type="NCBIfam" id="TIGR01136">
    <property type="entry name" value="cysKM"/>
    <property type="match status" value="1"/>
</dbReference>
<protein>
    <recommendedName>
        <fullName evidence="3">cysteine synthase</fullName>
        <ecNumber evidence="3">2.5.1.47</ecNumber>
    </recommendedName>
</protein>
<evidence type="ECO:0000256" key="8">
    <source>
        <dbReference type="ARBA" id="ARBA00047931"/>
    </source>
</evidence>
<organism evidence="12 13">
    <name type="scientific">Candidatus Segetimicrobium genomatis</name>
    <dbReference type="NCBI Taxonomy" id="2569760"/>
    <lineage>
        <taxon>Bacteria</taxon>
        <taxon>Bacillati</taxon>
        <taxon>Candidatus Sysuimicrobiota</taxon>
        <taxon>Candidatus Sysuimicrobiia</taxon>
        <taxon>Candidatus Sysuimicrobiales</taxon>
        <taxon>Candidatus Segetimicrobiaceae</taxon>
        <taxon>Candidatus Segetimicrobium</taxon>
    </lineage>
</organism>
<dbReference type="EMBL" id="VBAK01000152">
    <property type="protein sequence ID" value="TMI87665.1"/>
    <property type="molecule type" value="Genomic_DNA"/>
</dbReference>
<evidence type="ECO:0000256" key="2">
    <source>
        <dbReference type="ARBA" id="ARBA00007103"/>
    </source>
</evidence>
<comment type="similarity">
    <text evidence="2">Belongs to the cysteine synthase/cystathionine beta-synthase family.</text>
</comment>
<keyword evidence="7" id="KW-0198">Cysteine biosynthesis</keyword>
<gene>
    <name evidence="12" type="primary">cysK</name>
    <name evidence="12" type="ORF">E6H00_14840</name>
</gene>
<dbReference type="AlphaFoldDB" id="A0A537JVT7"/>
<dbReference type="InterPro" id="IPR005859">
    <property type="entry name" value="CysK"/>
</dbReference>
<evidence type="ECO:0000256" key="9">
    <source>
        <dbReference type="PIRSR" id="PIRSR605856-50"/>
    </source>
</evidence>
<dbReference type="SUPFAM" id="SSF53686">
    <property type="entry name" value="Tryptophan synthase beta subunit-like PLP-dependent enzymes"/>
    <property type="match status" value="1"/>
</dbReference>
<dbReference type="FunFam" id="3.40.50.1100:FF:000006">
    <property type="entry name" value="Cysteine synthase"/>
    <property type="match status" value="1"/>
</dbReference>
<dbReference type="InterPro" id="IPR005856">
    <property type="entry name" value="Cys_synth"/>
</dbReference>
<evidence type="ECO:0000313" key="13">
    <source>
        <dbReference type="Proteomes" id="UP000318509"/>
    </source>
</evidence>
<feature type="binding site" evidence="9">
    <location>
        <position position="80"/>
    </location>
    <ligand>
        <name>pyridoxal 5'-phosphate</name>
        <dbReference type="ChEBI" id="CHEBI:597326"/>
    </ligand>
</feature>
<evidence type="ECO:0000256" key="1">
    <source>
        <dbReference type="ARBA" id="ARBA00001933"/>
    </source>
</evidence>
<evidence type="ECO:0000256" key="3">
    <source>
        <dbReference type="ARBA" id="ARBA00012681"/>
    </source>
</evidence>
<feature type="modified residue" description="N6-(pyridoxal phosphate)lysine" evidence="10">
    <location>
        <position position="50"/>
    </location>
</feature>
<proteinExistence type="inferred from homology"/>
<keyword evidence="5 12" id="KW-0808">Transferase</keyword>
<comment type="catalytic activity">
    <reaction evidence="8">
        <text>O-acetyl-L-serine + hydrogen sulfide = L-cysteine + acetate</text>
        <dbReference type="Rhea" id="RHEA:14829"/>
        <dbReference type="ChEBI" id="CHEBI:29919"/>
        <dbReference type="ChEBI" id="CHEBI:30089"/>
        <dbReference type="ChEBI" id="CHEBI:35235"/>
        <dbReference type="ChEBI" id="CHEBI:58340"/>
        <dbReference type="EC" id="2.5.1.47"/>
    </reaction>
</comment>